<reference evidence="1" key="1">
    <citation type="submission" date="2016-03" db="EMBL/GenBank/DDBJ databases">
        <authorList>
            <person name="Ploux O."/>
        </authorList>
    </citation>
    <scope>NUCLEOTIDE SEQUENCE</scope>
    <source>
        <strain evidence="1">UC1</strain>
    </source>
</reference>
<dbReference type="AlphaFoldDB" id="A0A1Y5NWN7"/>
<name>A0A1Y5NWN7_9MICO</name>
<dbReference type="EMBL" id="FLQR01000001">
    <property type="protein sequence ID" value="SBS70783.1"/>
    <property type="molecule type" value="Genomic_DNA"/>
</dbReference>
<dbReference type="RefSeq" id="WP_295573509.1">
    <property type="nucleotide sequence ID" value="NZ_FLQR01000001.1"/>
</dbReference>
<sequence>MLAGPPPLTVHGVMTVYLDAMGADLTLAPLNGVSLAVHDGGVDPAPLLYPALKVIEAAIDYAAERLGEDRDSIIFDLRQRIAGKRDTVAE</sequence>
<protein>
    <submittedName>
        <fullName evidence="1">Uncharacterized protein</fullName>
    </submittedName>
</protein>
<accession>A0A1Y5NWN7</accession>
<proteinExistence type="predicted"/>
<gene>
    <name evidence="1" type="ORF">MIPYR_10649</name>
</gene>
<organism evidence="1">
    <name type="scientific">uncultured Microbacterium sp</name>
    <dbReference type="NCBI Taxonomy" id="191216"/>
    <lineage>
        <taxon>Bacteria</taxon>
        <taxon>Bacillati</taxon>
        <taxon>Actinomycetota</taxon>
        <taxon>Actinomycetes</taxon>
        <taxon>Micrococcales</taxon>
        <taxon>Microbacteriaceae</taxon>
        <taxon>Microbacterium</taxon>
        <taxon>environmental samples</taxon>
    </lineage>
</organism>
<evidence type="ECO:0000313" key="1">
    <source>
        <dbReference type="EMBL" id="SBS70783.1"/>
    </source>
</evidence>